<dbReference type="AlphaFoldDB" id="K7AHV0"/>
<proteinExistence type="predicted"/>
<dbReference type="EMBL" id="CP003837">
    <property type="protein sequence ID" value="AGH47065.1"/>
    <property type="molecule type" value="Genomic_DNA"/>
</dbReference>
<gene>
    <name evidence="1" type="ORF">C427_4966</name>
</gene>
<protein>
    <submittedName>
        <fullName evidence="1">Uncharacterized protein</fullName>
    </submittedName>
</protein>
<evidence type="ECO:0000313" key="2">
    <source>
        <dbReference type="Proteomes" id="UP000011864"/>
    </source>
</evidence>
<dbReference type="Proteomes" id="UP000011864">
    <property type="component" value="Chromosome"/>
</dbReference>
<evidence type="ECO:0000313" key="1">
    <source>
        <dbReference type="EMBL" id="AGH47065.1"/>
    </source>
</evidence>
<dbReference type="STRING" id="1129794.C427_4966"/>
<dbReference type="HOGENOM" id="CLU_3314129_0_0_6"/>
<dbReference type="PATRIC" id="fig|1129794.4.peg.4952"/>
<keyword evidence="2" id="KW-1185">Reference proteome</keyword>
<organism evidence="1 2">
    <name type="scientific">Paraglaciecola psychrophila 170</name>
    <dbReference type="NCBI Taxonomy" id="1129794"/>
    <lineage>
        <taxon>Bacteria</taxon>
        <taxon>Pseudomonadati</taxon>
        <taxon>Pseudomonadota</taxon>
        <taxon>Gammaproteobacteria</taxon>
        <taxon>Alteromonadales</taxon>
        <taxon>Alteromonadaceae</taxon>
        <taxon>Paraglaciecola</taxon>
    </lineage>
</organism>
<dbReference type="KEGG" id="gps:C427_4966"/>
<accession>K7AHV0</accession>
<sequence length="39" mass="4420">MLGNHFLNISAEAASWFSEGYKYASDIPEYLNNYGYALV</sequence>
<reference evidence="1 2" key="1">
    <citation type="journal article" date="2013" name="Genome Announc.">
        <title>Complete Genome Sequence of Glaciecola psychrophila Strain 170T.</title>
        <authorList>
            <person name="Yin J."/>
            <person name="Chen J."/>
            <person name="Liu G."/>
            <person name="Yu Y."/>
            <person name="Song L."/>
            <person name="Wang X."/>
            <person name="Qu X."/>
        </authorList>
    </citation>
    <scope>NUCLEOTIDE SEQUENCE [LARGE SCALE GENOMIC DNA]</scope>
    <source>
        <strain evidence="1 2">170</strain>
    </source>
</reference>
<name>K7AHV0_9ALTE</name>